<dbReference type="EMBL" id="NFZX01000001">
    <property type="protein sequence ID" value="RFA37752.1"/>
    <property type="molecule type" value="Genomic_DNA"/>
</dbReference>
<dbReference type="HAMAP" id="MF_01595">
    <property type="entry name" value="PNPase"/>
    <property type="match status" value="1"/>
</dbReference>
<dbReference type="InterPro" id="IPR036345">
    <property type="entry name" value="ExoRNase_PH_dom2_sf"/>
</dbReference>
<dbReference type="Pfam" id="PF00013">
    <property type="entry name" value="KH_1"/>
    <property type="match status" value="1"/>
</dbReference>
<evidence type="ECO:0000256" key="1">
    <source>
        <dbReference type="ARBA" id="ARBA00004496"/>
    </source>
</evidence>
<dbReference type="SMART" id="SM00316">
    <property type="entry name" value="S1"/>
    <property type="match status" value="1"/>
</dbReference>
<dbReference type="PIRSF" id="PIRSF005499">
    <property type="entry name" value="PNPase"/>
    <property type="match status" value="1"/>
</dbReference>
<dbReference type="Pfam" id="PF01138">
    <property type="entry name" value="RNase_PH"/>
    <property type="match status" value="2"/>
</dbReference>
<dbReference type="InterPro" id="IPR012162">
    <property type="entry name" value="PNPase"/>
</dbReference>
<dbReference type="AlphaFoldDB" id="A0A3E0WXP0"/>
<evidence type="ECO:0000256" key="5">
    <source>
        <dbReference type="ARBA" id="ARBA00022695"/>
    </source>
</evidence>
<comment type="caution">
    <text evidence="11">The sequence shown here is derived from an EMBL/GenBank/DDBJ whole genome shotgun (WGS) entry which is preliminary data.</text>
</comment>
<dbReference type="SUPFAM" id="SSF54791">
    <property type="entry name" value="Eukaryotic type KH-domain (KH-domain type I)"/>
    <property type="match status" value="1"/>
</dbReference>
<evidence type="ECO:0000259" key="10">
    <source>
        <dbReference type="PROSITE" id="PS50126"/>
    </source>
</evidence>
<dbReference type="InterPro" id="IPR001247">
    <property type="entry name" value="ExoRNase_PH_dom1"/>
</dbReference>
<dbReference type="GO" id="GO:0000175">
    <property type="term" value="F:3'-5'-RNA exonuclease activity"/>
    <property type="evidence" value="ECO:0007669"/>
    <property type="project" value="TreeGrafter"/>
</dbReference>
<keyword evidence="4 9" id="KW-0808">Transferase</keyword>
<accession>A0A3E0WXP0</accession>
<dbReference type="InterPro" id="IPR012340">
    <property type="entry name" value="NA-bd_OB-fold"/>
</dbReference>
<comment type="function">
    <text evidence="9">Involved in mRNA degradation. Catalyzes the phosphorolysis of single-stranded polyribonucleotides processively in the 3'- to 5'-direction.</text>
</comment>
<feature type="domain" description="S1 motif" evidence="10">
    <location>
        <begin position="620"/>
        <end position="688"/>
    </location>
</feature>
<dbReference type="InterPro" id="IPR015847">
    <property type="entry name" value="ExoRNase_PH_dom2"/>
</dbReference>
<evidence type="ECO:0000256" key="3">
    <source>
        <dbReference type="ARBA" id="ARBA00022490"/>
    </source>
</evidence>
<dbReference type="FunFam" id="2.40.50.140:FF:000023">
    <property type="entry name" value="Polyribonucleotide nucleotidyltransferase"/>
    <property type="match status" value="1"/>
</dbReference>
<evidence type="ECO:0000256" key="8">
    <source>
        <dbReference type="ARBA" id="ARBA00022884"/>
    </source>
</evidence>
<dbReference type="EC" id="2.7.7.8" evidence="9"/>
<dbReference type="NCBIfam" id="NF008805">
    <property type="entry name" value="PRK11824.1"/>
    <property type="match status" value="1"/>
</dbReference>
<feature type="binding site" evidence="9">
    <location>
        <position position="490"/>
    </location>
    <ligand>
        <name>Mg(2+)</name>
        <dbReference type="ChEBI" id="CHEBI:18420"/>
    </ligand>
</feature>
<dbReference type="FunFam" id="3.30.1370.10:FF:000001">
    <property type="entry name" value="Polyribonucleotide nucleotidyltransferase"/>
    <property type="match status" value="1"/>
</dbReference>
<comment type="catalytic activity">
    <reaction evidence="9">
        <text>RNA(n+1) + phosphate = RNA(n) + a ribonucleoside 5'-diphosphate</text>
        <dbReference type="Rhea" id="RHEA:22096"/>
        <dbReference type="Rhea" id="RHEA-COMP:14527"/>
        <dbReference type="Rhea" id="RHEA-COMP:17342"/>
        <dbReference type="ChEBI" id="CHEBI:43474"/>
        <dbReference type="ChEBI" id="CHEBI:57930"/>
        <dbReference type="ChEBI" id="CHEBI:140395"/>
        <dbReference type="EC" id="2.7.7.8"/>
    </reaction>
</comment>
<dbReference type="Gene3D" id="3.30.230.70">
    <property type="entry name" value="GHMP Kinase, N-terminal domain"/>
    <property type="match status" value="2"/>
</dbReference>
<dbReference type="SUPFAM" id="SSF46915">
    <property type="entry name" value="Polynucleotide phosphorylase/guanosine pentaphosphate synthase (PNPase/GPSI), domain 3"/>
    <property type="match status" value="1"/>
</dbReference>
<sequence length="704" mass="77192">MAEEKQQFSIEVAGKTFTVETGELAKQASGACMIHYGDTAVLSVATASSEPKDLPFFPLTVNYEERLYAVGKIPGGFIKREGRPSEKAILSSRLIDRPIRPLFPDGYRNEVQVISTVMSVDQDCPSEIAAMIGSSIALCISDIPFAEPIAGVNVGRVDGKFIINPTVEQEEKSDIELTVAGTKDAINMVEAGADEVPEEVMLEAIMFGHQEIIRLVEFQEQIMKTVGKKKQAPTLFDVDQALSSEVEAKAKDKLVKAIQVKEKHAREEAISAVKEDVLAAYEEDDDTSKQVKTILDQIVKAEVRRLITKEKIRPDGRQIDEIRPLSSRIHVLPRTHGSGLFTRGQTQALSVCTLGALGDVQILDGLDLEESKRFMHHYNFPAYSVGETGPMRGPGRREIGHGALGERALEKVVPSEKDFPYTIRLVSEVLESNGSTSQASICASTLAMMDAGVPIKAPVAGIAMGLVKSGDDYSILSDIQGMEDALGDMDFKVAGTAKGVTALQMDIKIDGLSKEILEEALHQAKKGRMHILESMLATIEKPKDNLSEYAPKILTMEINPDKIRDVIGPSGKQINQIIDETGVKIDIEQDGSVFISSTEAAMNEKAKKIIEDLVREVEVGQLYLGKVKRIEKFGAFVELFKGKDGLVHISELAEERTNKVEDVVSIGDEILVKVKEIDNQGRVNLSRKAVLKEERERKEAAKNQ</sequence>
<keyword evidence="3 9" id="KW-0963">Cytoplasm</keyword>
<dbReference type="CDD" id="cd02393">
    <property type="entry name" value="KH-I_PNPase"/>
    <property type="match status" value="1"/>
</dbReference>
<dbReference type="GO" id="GO:0004654">
    <property type="term" value="F:polyribonucleotide nucleotidyltransferase activity"/>
    <property type="evidence" value="ECO:0007669"/>
    <property type="project" value="UniProtKB-UniRule"/>
</dbReference>
<dbReference type="FunFam" id="3.30.230.70:FF:000001">
    <property type="entry name" value="Polyribonucleotide nucleotidyltransferase"/>
    <property type="match status" value="1"/>
</dbReference>
<keyword evidence="6 9" id="KW-0479">Metal-binding</keyword>
<proteinExistence type="inferred from homology"/>
<dbReference type="CDD" id="cd11364">
    <property type="entry name" value="RNase_PH_PNPase_2"/>
    <property type="match status" value="1"/>
</dbReference>
<dbReference type="CDD" id="cd04472">
    <property type="entry name" value="S1_PNPase"/>
    <property type="match status" value="1"/>
</dbReference>
<feature type="binding site" evidence="9">
    <location>
        <position position="484"/>
    </location>
    <ligand>
        <name>Mg(2+)</name>
        <dbReference type="ChEBI" id="CHEBI:18420"/>
    </ligand>
</feature>
<dbReference type="Gene3D" id="3.30.1370.10">
    <property type="entry name" value="K Homology domain, type 1"/>
    <property type="match status" value="1"/>
</dbReference>
<dbReference type="InterPro" id="IPR027408">
    <property type="entry name" value="PNPase/RNase_PH_dom_sf"/>
</dbReference>
<dbReference type="InterPro" id="IPR015848">
    <property type="entry name" value="PNPase_PH_RNA-bd_bac/org-type"/>
</dbReference>
<keyword evidence="8 9" id="KW-0694">RNA-binding</keyword>
<protein>
    <recommendedName>
        <fullName evidence="9">Polyribonucleotide nucleotidyltransferase</fullName>
        <ecNumber evidence="9">2.7.7.8</ecNumber>
    </recommendedName>
    <alternativeName>
        <fullName evidence="9">Polynucleotide phosphorylase</fullName>
        <shortName evidence="9">PNPase</shortName>
    </alternativeName>
</protein>
<dbReference type="Pfam" id="PF03725">
    <property type="entry name" value="RNase_PH_C"/>
    <property type="match status" value="2"/>
</dbReference>
<dbReference type="RefSeq" id="WP_116276977.1">
    <property type="nucleotide sequence ID" value="NZ_NFZX01000001.1"/>
</dbReference>
<dbReference type="InterPro" id="IPR020568">
    <property type="entry name" value="Ribosomal_Su5_D2-typ_SF"/>
</dbReference>
<dbReference type="PROSITE" id="PS50126">
    <property type="entry name" value="S1"/>
    <property type="match status" value="1"/>
</dbReference>
<dbReference type="GO" id="GO:0006402">
    <property type="term" value="P:mRNA catabolic process"/>
    <property type="evidence" value="ECO:0007669"/>
    <property type="project" value="UniProtKB-UniRule"/>
</dbReference>
<evidence type="ECO:0000256" key="6">
    <source>
        <dbReference type="ARBA" id="ARBA00022723"/>
    </source>
</evidence>
<dbReference type="InterPro" id="IPR036456">
    <property type="entry name" value="PNPase_PH_RNA-bd_sf"/>
</dbReference>
<keyword evidence="5 9" id="KW-0548">Nucleotidyltransferase</keyword>
<keyword evidence="7 9" id="KW-0460">Magnesium</keyword>
<reference evidence="11 12" key="1">
    <citation type="submission" date="2017-05" db="EMBL/GenBank/DDBJ databases">
        <title>Virgibacillus sp. AK90 isolated from a saltern of Kakinada, India.</title>
        <authorList>
            <person name="Gupta V."/>
            <person name="Sidhu C."/>
            <person name="Korpole S."/>
            <person name="Pinnaka A.K."/>
        </authorList>
    </citation>
    <scope>NUCLEOTIDE SEQUENCE [LARGE SCALE GENOMIC DNA]</scope>
    <source>
        <strain evidence="11 12">AK90</strain>
    </source>
</reference>
<gene>
    <name evidence="9" type="primary">pnp</name>
    <name evidence="11" type="ORF">CAI16_01230</name>
</gene>
<dbReference type="SUPFAM" id="SSF54211">
    <property type="entry name" value="Ribosomal protein S5 domain 2-like"/>
    <property type="match status" value="2"/>
</dbReference>
<dbReference type="InterPro" id="IPR003029">
    <property type="entry name" value="S1_domain"/>
</dbReference>
<evidence type="ECO:0000256" key="9">
    <source>
        <dbReference type="HAMAP-Rule" id="MF_01595"/>
    </source>
</evidence>
<dbReference type="SMART" id="SM00322">
    <property type="entry name" value="KH"/>
    <property type="match status" value="1"/>
</dbReference>
<dbReference type="Proteomes" id="UP000256488">
    <property type="component" value="Unassembled WGS sequence"/>
</dbReference>
<dbReference type="CDD" id="cd11363">
    <property type="entry name" value="RNase_PH_PNPase_1"/>
    <property type="match status" value="1"/>
</dbReference>
<comment type="subcellular location">
    <subcellularLocation>
        <location evidence="1 9">Cytoplasm</location>
    </subcellularLocation>
</comment>
<evidence type="ECO:0000256" key="4">
    <source>
        <dbReference type="ARBA" id="ARBA00022679"/>
    </source>
</evidence>
<evidence type="ECO:0000256" key="7">
    <source>
        <dbReference type="ARBA" id="ARBA00022842"/>
    </source>
</evidence>
<dbReference type="SUPFAM" id="SSF50249">
    <property type="entry name" value="Nucleic acid-binding proteins"/>
    <property type="match status" value="1"/>
</dbReference>
<name>A0A3E0WXP0_9BACI</name>
<dbReference type="Pfam" id="PF03726">
    <property type="entry name" value="PNPase"/>
    <property type="match status" value="1"/>
</dbReference>
<dbReference type="Gene3D" id="2.40.50.140">
    <property type="entry name" value="Nucleic acid-binding proteins"/>
    <property type="match status" value="1"/>
</dbReference>
<evidence type="ECO:0000313" key="11">
    <source>
        <dbReference type="EMBL" id="RFA37752.1"/>
    </source>
</evidence>
<dbReference type="NCBIfam" id="TIGR03591">
    <property type="entry name" value="polynuc_phos"/>
    <property type="match status" value="1"/>
</dbReference>
<evidence type="ECO:0000256" key="2">
    <source>
        <dbReference type="ARBA" id="ARBA00007404"/>
    </source>
</evidence>
<dbReference type="GO" id="GO:0006396">
    <property type="term" value="P:RNA processing"/>
    <property type="evidence" value="ECO:0007669"/>
    <property type="project" value="InterPro"/>
</dbReference>
<dbReference type="GO" id="GO:0003723">
    <property type="term" value="F:RNA binding"/>
    <property type="evidence" value="ECO:0007669"/>
    <property type="project" value="UniProtKB-UniRule"/>
</dbReference>
<dbReference type="InterPro" id="IPR004087">
    <property type="entry name" value="KH_dom"/>
</dbReference>
<dbReference type="Pfam" id="PF00575">
    <property type="entry name" value="S1"/>
    <property type="match status" value="1"/>
</dbReference>
<organism evidence="11 12">
    <name type="scientific">Virgibacillus dokdonensis</name>
    <dbReference type="NCBI Taxonomy" id="302167"/>
    <lineage>
        <taxon>Bacteria</taxon>
        <taxon>Bacillati</taxon>
        <taxon>Bacillota</taxon>
        <taxon>Bacilli</taxon>
        <taxon>Bacillales</taxon>
        <taxon>Bacillaceae</taxon>
        <taxon>Virgibacillus</taxon>
    </lineage>
</organism>
<evidence type="ECO:0000313" key="12">
    <source>
        <dbReference type="Proteomes" id="UP000256488"/>
    </source>
</evidence>
<dbReference type="InterPro" id="IPR004088">
    <property type="entry name" value="KH_dom_type_1"/>
</dbReference>
<dbReference type="PANTHER" id="PTHR11252">
    <property type="entry name" value="POLYRIBONUCLEOTIDE NUCLEOTIDYLTRANSFERASE"/>
    <property type="match status" value="1"/>
</dbReference>
<dbReference type="FunFam" id="3.30.230.70:FF:000002">
    <property type="entry name" value="Polyribonucleotide nucleotidyltransferase"/>
    <property type="match status" value="1"/>
</dbReference>
<dbReference type="GO" id="GO:0005829">
    <property type="term" value="C:cytosol"/>
    <property type="evidence" value="ECO:0007669"/>
    <property type="project" value="UniProtKB-ARBA"/>
</dbReference>
<comment type="similarity">
    <text evidence="2 9">Belongs to the polyribonucleotide nucleotidyltransferase family.</text>
</comment>
<dbReference type="SUPFAM" id="SSF55666">
    <property type="entry name" value="Ribonuclease PH domain 2-like"/>
    <property type="match status" value="2"/>
</dbReference>
<dbReference type="InterPro" id="IPR036612">
    <property type="entry name" value="KH_dom_type_1_sf"/>
</dbReference>
<dbReference type="PANTHER" id="PTHR11252:SF0">
    <property type="entry name" value="POLYRIBONUCLEOTIDE NUCLEOTIDYLTRANSFERASE 1, MITOCHONDRIAL"/>
    <property type="match status" value="1"/>
</dbReference>
<dbReference type="GO" id="GO:0000287">
    <property type="term" value="F:magnesium ion binding"/>
    <property type="evidence" value="ECO:0007669"/>
    <property type="project" value="UniProtKB-UniRule"/>
</dbReference>
<comment type="cofactor">
    <cofactor evidence="9">
        <name>Mg(2+)</name>
        <dbReference type="ChEBI" id="CHEBI:18420"/>
    </cofactor>
</comment>
<dbReference type="PROSITE" id="PS50084">
    <property type="entry name" value="KH_TYPE_1"/>
    <property type="match status" value="1"/>
</dbReference>